<dbReference type="InterPro" id="IPR049560">
    <property type="entry name" value="MeTrfase_RsmB-F_NOP2_cat"/>
</dbReference>
<feature type="binding site" evidence="5">
    <location>
        <position position="227"/>
    </location>
    <ligand>
        <name>S-adenosyl-L-methionine</name>
        <dbReference type="ChEBI" id="CHEBI:59789"/>
    </ligand>
</feature>
<evidence type="ECO:0000259" key="6">
    <source>
        <dbReference type="PROSITE" id="PS51686"/>
    </source>
</evidence>
<dbReference type="PANTHER" id="PTHR22807:SF34">
    <property type="entry name" value="TRNA (CYTOSINE(72)-C(5))-METHYLTRANSFERASE NSUN6"/>
    <property type="match status" value="1"/>
</dbReference>
<evidence type="ECO:0000313" key="7">
    <source>
        <dbReference type="EMBL" id="HHP82612.1"/>
    </source>
</evidence>
<dbReference type="InterPro" id="IPR004521">
    <property type="entry name" value="Uncharacterised_CHP00451"/>
</dbReference>
<comment type="caution">
    <text evidence="7">The sequence shown here is derived from an EMBL/GenBank/DDBJ whole genome shotgun (WGS) entry which is preliminary data.</text>
</comment>
<feature type="active site" description="Nucleophile" evidence="5">
    <location>
        <position position="324"/>
    </location>
</feature>
<keyword evidence="1 5" id="KW-0489">Methyltransferase</keyword>
<dbReference type="EMBL" id="DRZI01000346">
    <property type="protein sequence ID" value="HHP82612.1"/>
    <property type="molecule type" value="Genomic_DNA"/>
</dbReference>
<dbReference type="Gene3D" id="3.30.70.1170">
    <property type="entry name" value="Sun protein, domain 3"/>
    <property type="match status" value="1"/>
</dbReference>
<dbReference type="EC" id="2.1.1.-" evidence="5"/>
<feature type="binding site" evidence="5">
    <location>
        <position position="232"/>
    </location>
    <ligand>
        <name>S-adenosyl-L-methionine</name>
        <dbReference type="ChEBI" id="CHEBI:59789"/>
    </ligand>
</feature>
<dbReference type="GO" id="GO:0000049">
    <property type="term" value="F:tRNA binding"/>
    <property type="evidence" value="ECO:0007669"/>
    <property type="project" value="UniProtKB-UniRule"/>
</dbReference>
<dbReference type="PROSITE" id="PS50890">
    <property type="entry name" value="PUA"/>
    <property type="match status" value="1"/>
</dbReference>
<dbReference type="InterPro" id="IPR043699">
    <property type="entry name" value="NSUN6"/>
</dbReference>
<dbReference type="CDD" id="cd07953">
    <property type="entry name" value="PUA"/>
    <property type="match status" value="1"/>
</dbReference>
<comment type="catalytic activity">
    <reaction evidence="5">
        <text>cytidine(72) in tRNA + S-adenosyl-L-methionine = 5-methylcytidine(72) in tRNA + S-adenosyl-L-homocysteine + H(+)</text>
        <dbReference type="Rhea" id="RHEA:61988"/>
        <dbReference type="Rhea" id="RHEA-COMP:15996"/>
        <dbReference type="Rhea" id="RHEA-COMP:15997"/>
        <dbReference type="ChEBI" id="CHEBI:15378"/>
        <dbReference type="ChEBI" id="CHEBI:57856"/>
        <dbReference type="ChEBI" id="CHEBI:59789"/>
        <dbReference type="ChEBI" id="CHEBI:74483"/>
        <dbReference type="ChEBI" id="CHEBI:82748"/>
    </reaction>
</comment>
<dbReference type="Gene3D" id="2.30.130.10">
    <property type="entry name" value="PUA domain"/>
    <property type="match status" value="1"/>
</dbReference>
<dbReference type="PROSITE" id="PS51686">
    <property type="entry name" value="SAM_MT_RSMB_NOP"/>
    <property type="match status" value="1"/>
</dbReference>
<dbReference type="PANTHER" id="PTHR22807">
    <property type="entry name" value="NOP2 YEAST -RELATED NOL1/NOP2/FMU SUN DOMAIN-CONTAINING"/>
    <property type="match status" value="1"/>
</dbReference>
<dbReference type="Pfam" id="PF22458">
    <property type="entry name" value="RsmF-B_ferredox"/>
    <property type="match status" value="1"/>
</dbReference>
<feature type="binding site" evidence="5">
    <location>
        <position position="255"/>
    </location>
    <ligand>
        <name>S-adenosyl-L-methionine</name>
        <dbReference type="ChEBI" id="CHEBI:59789"/>
    </ligand>
</feature>
<dbReference type="AlphaFoldDB" id="A0A7C5TGS1"/>
<dbReference type="GO" id="GO:0001510">
    <property type="term" value="P:RNA methylation"/>
    <property type="evidence" value="ECO:0007669"/>
    <property type="project" value="InterPro"/>
</dbReference>
<gene>
    <name evidence="7" type="ORF">ENM84_08145</name>
</gene>
<dbReference type="InterPro" id="IPR001678">
    <property type="entry name" value="MeTrfase_RsmB-F_NOP2_dom"/>
</dbReference>
<keyword evidence="3 5" id="KW-0949">S-adenosyl-L-methionine</keyword>
<dbReference type="InterPro" id="IPR029063">
    <property type="entry name" value="SAM-dependent_MTases_sf"/>
</dbReference>
<evidence type="ECO:0000256" key="5">
    <source>
        <dbReference type="HAMAP-Rule" id="MF_02237"/>
    </source>
</evidence>
<name>A0A7C5TGS1_9CREN</name>
<keyword evidence="2 5" id="KW-0808">Transferase</keyword>
<accession>A0A7C5TGS1</accession>
<dbReference type="InterPro" id="IPR036974">
    <property type="entry name" value="PUA_sf"/>
</dbReference>
<dbReference type="SMART" id="SM00359">
    <property type="entry name" value="PUA"/>
    <property type="match status" value="1"/>
</dbReference>
<feature type="domain" description="SAM-dependent MTase RsmB/NOP-type" evidence="6">
    <location>
        <begin position="105"/>
        <end position="388"/>
    </location>
</feature>
<dbReference type="Gene3D" id="3.40.50.150">
    <property type="entry name" value="Vaccinia Virus protein VP39"/>
    <property type="match status" value="1"/>
</dbReference>
<dbReference type="GO" id="GO:0006400">
    <property type="term" value="P:tRNA modification"/>
    <property type="evidence" value="ECO:0007669"/>
    <property type="project" value="UniProtKB-UniRule"/>
</dbReference>
<organism evidence="7">
    <name type="scientific">Ignisphaera aggregans</name>
    <dbReference type="NCBI Taxonomy" id="334771"/>
    <lineage>
        <taxon>Archaea</taxon>
        <taxon>Thermoproteota</taxon>
        <taxon>Thermoprotei</taxon>
        <taxon>Desulfurococcales</taxon>
        <taxon>Desulfurococcaceae</taxon>
        <taxon>Ignisphaera</taxon>
    </lineage>
</organism>
<dbReference type="SUPFAM" id="SSF88697">
    <property type="entry name" value="PUA domain-like"/>
    <property type="match status" value="1"/>
</dbReference>
<dbReference type="Pfam" id="PF01189">
    <property type="entry name" value="Methyltr_RsmB-F"/>
    <property type="match status" value="1"/>
</dbReference>
<dbReference type="PRINTS" id="PR02008">
    <property type="entry name" value="RCMTFAMILY"/>
</dbReference>
<proteinExistence type="inferred from homology"/>
<keyword evidence="4 5" id="KW-0694">RNA-binding</keyword>
<evidence type="ECO:0000256" key="4">
    <source>
        <dbReference type="ARBA" id="ARBA00022884"/>
    </source>
</evidence>
<feature type="binding site" evidence="5">
    <location>
        <position position="301"/>
    </location>
    <ligand>
        <name>S-adenosyl-L-methionine</name>
        <dbReference type="ChEBI" id="CHEBI:59789"/>
    </ligand>
</feature>
<dbReference type="Pfam" id="PF01472">
    <property type="entry name" value="PUA"/>
    <property type="match status" value="1"/>
</dbReference>
<evidence type="ECO:0000256" key="2">
    <source>
        <dbReference type="ARBA" id="ARBA00022679"/>
    </source>
</evidence>
<feature type="binding site" evidence="5">
    <location>
        <position position="274"/>
    </location>
    <ligand>
        <name>S-adenosyl-L-methionine</name>
        <dbReference type="ChEBI" id="CHEBI:59789"/>
    </ligand>
</feature>
<dbReference type="InterPro" id="IPR023267">
    <property type="entry name" value="RCMT"/>
</dbReference>
<comment type="function">
    <text evidence="5">S-adenosyl-L-methionine-dependent methyltransferase that specifically methylates the C5 position of cytosine 72 in several tRNAs.</text>
</comment>
<dbReference type="HAMAP" id="MF_02237">
    <property type="entry name" value="NSUN6"/>
    <property type="match status" value="1"/>
</dbReference>
<sequence length="389" mass="44049">MLLDYDNGVLESIKNVYGDSYHSFLEAITRPSRRLYVRVNRLRTSVGEVIDTLRSRGIAVFQDEELEEAIYFYVEGPYNIELYNYDNVVVADKYAAESVYLGSNLYIPGIVKCPNSVRKGSEVVIVTQKGLPIAEGISMINCNEIRYLKRGIAIEVTKSVYKAPKIVELPEYKAGLIYPQSLAAMYVAKALDPKPNDIVIDTCAAPGGKTGHIVEYTMGKAFIIAFDHSKKRLEEMKRELERLKHTPFIEMWRADSRFLHIDFSWIKADKIIVDPPCTSLGVRPKLYDTKRYRDVISASRYQLQFLKSASKILKIGGTIVYSTCTITIEENENVIESIIESDKCLKVVDTGIARGSKGIATPYSHNYTRFHPHIHDTTGYFIAKLTKIC</sequence>
<evidence type="ECO:0000256" key="1">
    <source>
        <dbReference type="ARBA" id="ARBA00022603"/>
    </source>
</evidence>
<comment type="similarity">
    <text evidence="5">Belongs to the class I-like SAM-binding methyltransferase superfamily. RsmB/NOP family.</text>
</comment>
<protein>
    <recommendedName>
        <fullName evidence="5">tRNA (cytosine(72)-C(5))-methyltransferase</fullName>
        <shortName evidence="5">tRNA:m(5)C72 MTase</shortName>
        <ecNumber evidence="5">2.1.1.-</ecNumber>
    </recommendedName>
</protein>
<dbReference type="SUPFAM" id="SSF53335">
    <property type="entry name" value="S-adenosyl-L-methionine-dependent methyltransferases"/>
    <property type="match status" value="1"/>
</dbReference>
<dbReference type="InterPro" id="IPR002478">
    <property type="entry name" value="PUA"/>
</dbReference>
<evidence type="ECO:0000256" key="3">
    <source>
        <dbReference type="ARBA" id="ARBA00022691"/>
    </source>
</evidence>
<dbReference type="InterPro" id="IPR054728">
    <property type="entry name" value="RsmB-like_ferredoxin"/>
</dbReference>
<reference evidence="7" key="1">
    <citation type="journal article" date="2020" name="mSystems">
        <title>Genome- and Community-Level Interaction Insights into Carbon Utilization and Element Cycling Functions of Hydrothermarchaeota in Hydrothermal Sediment.</title>
        <authorList>
            <person name="Zhou Z."/>
            <person name="Liu Y."/>
            <person name="Xu W."/>
            <person name="Pan J."/>
            <person name="Luo Z.H."/>
            <person name="Li M."/>
        </authorList>
    </citation>
    <scope>NUCLEOTIDE SEQUENCE [LARGE SCALE GENOMIC DNA]</scope>
    <source>
        <strain evidence="7">SpSt-1121</strain>
    </source>
</reference>
<dbReference type="InterPro" id="IPR015947">
    <property type="entry name" value="PUA-like_sf"/>
</dbReference>
<dbReference type="GO" id="GO:0016428">
    <property type="term" value="F:tRNA (cytidine-5-)-methyltransferase activity"/>
    <property type="evidence" value="ECO:0007669"/>
    <property type="project" value="UniProtKB-UniRule"/>
</dbReference>
<dbReference type="NCBIfam" id="TIGR00451">
    <property type="entry name" value="unchar_dom_2"/>
    <property type="match status" value="1"/>
</dbReference>
<feature type="binding site" evidence="5">
    <location>
        <begin position="203"/>
        <end position="209"/>
    </location>
    <ligand>
        <name>S-adenosyl-L-methionine</name>
        <dbReference type="ChEBI" id="CHEBI:59789"/>
    </ligand>
</feature>